<comment type="similarity">
    <text evidence="2">Belongs to the peptidase S1 family. CLIP subfamily.</text>
</comment>
<evidence type="ECO:0000256" key="2">
    <source>
        <dbReference type="ARBA" id="ARBA00024195"/>
    </source>
</evidence>
<evidence type="ECO:0000256" key="1">
    <source>
        <dbReference type="ARBA" id="ARBA00023157"/>
    </source>
</evidence>
<accession>A0A484B5Z9</accession>
<dbReference type="AlphaFoldDB" id="A0A484B5Z9"/>
<dbReference type="Gene3D" id="2.40.10.10">
    <property type="entry name" value="Trypsin-like serine proteases"/>
    <property type="match status" value="2"/>
</dbReference>
<evidence type="ECO:0000313" key="4">
    <source>
        <dbReference type="EMBL" id="TDG43271.1"/>
    </source>
</evidence>
<protein>
    <recommendedName>
        <fullName evidence="3">Peptidase S1 domain-containing protein</fullName>
    </recommendedName>
</protein>
<dbReference type="InterPro" id="IPR001254">
    <property type="entry name" value="Trypsin_dom"/>
</dbReference>
<dbReference type="SMART" id="SM00020">
    <property type="entry name" value="Tryp_SPc"/>
    <property type="match status" value="1"/>
</dbReference>
<dbReference type="SUPFAM" id="SSF50494">
    <property type="entry name" value="Trypsin-like serine proteases"/>
    <property type="match status" value="1"/>
</dbReference>
<dbReference type="InterPro" id="IPR009003">
    <property type="entry name" value="Peptidase_S1_PA"/>
</dbReference>
<evidence type="ECO:0000259" key="3">
    <source>
        <dbReference type="PROSITE" id="PS50240"/>
    </source>
</evidence>
<evidence type="ECO:0000313" key="5">
    <source>
        <dbReference type="Proteomes" id="UP000295192"/>
    </source>
</evidence>
<feature type="domain" description="Peptidase S1" evidence="3">
    <location>
        <begin position="28"/>
        <end position="247"/>
    </location>
</feature>
<dbReference type="EMBL" id="LSRL02000165">
    <property type="protein sequence ID" value="TDG43271.1"/>
    <property type="molecule type" value="Genomic_DNA"/>
</dbReference>
<organism evidence="4 5">
    <name type="scientific">Drosophila navojoa</name>
    <name type="common">Fruit fly</name>
    <dbReference type="NCBI Taxonomy" id="7232"/>
    <lineage>
        <taxon>Eukaryota</taxon>
        <taxon>Metazoa</taxon>
        <taxon>Ecdysozoa</taxon>
        <taxon>Arthropoda</taxon>
        <taxon>Hexapoda</taxon>
        <taxon>Insecta</taxon>
        <taxon>Pterygota</taxon>
        <taxon>Neoptera</taxon>
        <taxon>Endopterygota</taxon>
        <taxon>Diptera</taxon>
        <taxon>Brachycera</taxon>
        <taxon>Muscomorpha</taxon>
        <taxon>Ephydroidea</taxon>
        <taxon>Drosophilidae</taxon>
        <taxon>Drosophila</taxon>
    </lineage>
</organism>
<dbReference type="GO" id="GO:0004252">
    <property type="term" value="F:serine-type endopeptidase activity"/>
    <property type="evidence" value="ECO:0007669"/>
    <property type="project" value="InterPro"/>
</dbReference>
<dbReference type="Proteomes" id="UP000295192">
    <property type="component" value="Unassembled WGS sequence"/>
</dbReference>
<dbReference type="STRING" id="7232.A0A484B5Z9"/>
<dbReference type="InterPro" id="IPR051487">
    <property type="entry name" value="Ser/Thr_Proteases_Immune/Dev"/>
</dbReference>
<dbReference type="InterPro" id="IPR043504">
    <property type="entry name" value="Peptidase_S1_PA_chymotrypsin"/>
</dbReference>
<dbReference type="OMA" id="GPRTHIM"/>
<dbReference type="PROSITE" id="PS50240">
    <property type="entry name" value="TRYPSIN_DOM"/>
    <property type="match status" value="1"/>
</dbReference>
<dbReference type="Pfam" id="PF00089">
    <property type="entry name" value="Trypsin"/>
    <property type="match status" value="1"/>
</dbReference>
<sequence>RNESKPLSWDSEWQRCGDSNPHGVYMNIVSNKQEHTNFGEFPWVVGIYKNPNIFLAGGSLIAPKIVLSSAKQLFRLKQLKVRAGDWDIATDNEILPYEEREVQYVLCNDFNIRTNGNDIALLVLKRKFNSAPHIGTVCLPVSGPFDLANCRAIGWNESIGGGRALMISMTMNFTQCAAGTDETLFCAKGHRRTLRYATGSALVCPKSYASANRYYQIGIWSHGDGPRTHIMFTNVTKLLTWIQDILSHI</sequence>
<comment type="caution">
    <text evidence="4">The sequence shown here is derived from an EMBL/GenBank/DDBJ whole genome shotgun (WGS) entry which is preliminary data.</text>
</comment>
<gene>
    <name evidence="4" type="ORF">AWZ03_010297</name>
</gene>
<keyword evidence="5" id="KW-1185">Reference proteome</keyword>
<dbReference type="PANTHER" id="PTHR24256">
    <property type="entry name" value="TRYPTASE-RELATED"/>
    <property type="match status" value="1"/>
</dbReference>
<reference evidence="4 5" key="1">
    <citation type="journal article" date="2019" name="J. Hered.">
        <title>An Improved Genome Assembly for Drosophila navojoa, the Basal Species in the mojavensis Cluster.</title>
        <authorList>
            <person name="Vanderlinde T."/>
            <person name="Dupim E.G."/>
            <person name="Nazario-Yepiz N.O."/>
            <person name="Carvalho A.B."/>
        </authorList>
    </citation>
    <scope>NUCLEOTIDE SEQUENCE [LARGE SCALE GENOMIC DNA]</scope>
    <source>
        <strain evidence="4">Navoj_Jal97</strain>
        <tissue evidence="4">Whole organism</tissue>
    </source>
</reference>
<dbReference type="OrthoDB" id="7468414at2759"/>
<feature type="non-terminal residue" evidence="4">
    <location>
        <position position="1"/>
    </location>
</feature>
<name>A0A484B5Z9_DRONA</name>
<proteinExistence type="inferred from homology"/>
<keyword evidence="1" id="KW-1015">Disulfide bond</keyword>
<dbReference type="GO" id="GO:0006508">
    <property type="term" value="P:proteolysis"/>
    <property type="evidence" value="ECO:0007669"/>
    <property type="project" value="InterPro"/>
</dbReference>